<organism evidence="1 2">
    <name type="scientific">Eretmocerus hayati</name>
    <dbReference type="NCBI Taxonomy" id="131215"/>
    <lineage>
        <taxon>Eukaryota</taxon>
        <taxon>Metazoa</taxon>
        <taxon>Ecdysozoa</taxon>
        <taxon>Arthropoda</taxon>
        <taxon>Hexapoda</taxon>
        <taxon>Insecta</taxon>
        <taxon>Pterygota</taxon>
        <taxon>Neoptera</taxon>
        <taxon>Endopterygota</taxon>
        <taxon>Hymenoptera</taxon>
        <taxon>Apocrita</taxon>
        <taxon>Proctotrupomorpha</taxon>
        <taxon>Chalcidoidea</taxon>
        <taxon>Aphelinidae</taxon>
        <taxon>Aphelininae</taxon>
        <taxon>Eretmocerus</taxon>
    </lineage>
</organism>
<reference evidence="1" key="1">
    <citation type="submission" date="2023-04" db="EMBL/GenBank/DDBJ databases">
        <title>A chromosome-level genome assembly of the parasitoid wasp Eretmocerus hayati.</title>
        <authorList>
            <person name="Zhong Y."/>
            <person name="Liu S."/>
            <person name="Liu Y."/>
        </authorList>
    </citation>
    <scope>NUCLEOTIDE SEQUENCE</scope>
    <source>
        <strain evidence="1">ZJU_SS_LIU_2023</strain>
    </source>
</reference>
<dbReference type="EMBL" id="CM056741">
    <property type="protein sequence ID" value="KAJ8686936.1"/>
    <property type="molecule type" value="Genomic_DNA"/>
</dbReference>
<protein>
    <submittedName>
        <fullName evidence="1">Uncharacterized protein</fullName>
    </submittedName>
</protein>
<comment type="caution">
    <text evidence="1">The sequence shown here is derived from an EMBL/GenBank/DDBJ whole genome shotgun (WGS) entry which is preliminary data.</text>
</comment>
<accession>A0ACC2PVX8</accession>
<gene>
    <name evidence="1" type="ORF">QAD02_022730</name>
</gene>
<proteinExistence type="predicted"/>
<keyword evidence="2" id="KW-1185">Reference proteome</keyword>
<name>A0ACC2PVX8_9HYME</name>
<evidence type="ECO:0000313" key="1">
    <source>
        <dbReference type="EMBL" id="KAJ8686936.1"/>
    </source>
</evidence>
<dbReference type="Proteomes" id="UP001239111">
    <property type="component" value="Chromosome 1"/>
</dbReference>
<sequence>MCVSKSNNNHKTSYQRAHYYVGPAKFPQITRCRRKVRPDLYYYDPIINKKYSTYESSFKVNDVNDESWNSCGKLDLSSKQSLKHLYDEYCNKPVYAVENYSTITGSNYPDPRKSVETKLLQKFCTESLSDGINNLSNGIEAREFLHPYVTSFQAAYQDLTESKLHGIARNDTITYYNSINRYKAEPNLKTYTVIPRVFIKVPFGGETSNYRESFKDPSKKSQFSTGVEVCQIANYFQTAQKEPPQSLGMYFTEQMLTGSGKPTQTTI</sequence>
<evidence type="ECO:0000313" key="2">
    <source>
        <dbReference type="Proteomes" id="UP001239111"/>
    </source>
</evidence>